<accession>A0A9X3IYP3</accession>
<evidence type="ECO:0000313" key="2">
    <source>
        <dbReference type="EMBL" id="MCY1009747.1"/>
    </source>
</evidence>
<protein>
    <submittedName>
        <fullName evidence="2">PQQ-binding-like beta-propeller repeat protein</fullName>
    </submittedName>
</protein>
<dbReference type="AlphaFoldDB" id="A0A9X3IYP3"/>
<dbReference type="Proteomes" id="UP001150924">
    <property type="component" value="Unassembled WGS sequence"/>
</dbReference>
<evidence type="ECO:0000313" key="3">
    <source>
        <dbReference type="Proteomes" id="UP001150924"/>
    </source>
</evidence>
<sequence length="433" mass="44678">MDTRTGDDVGSLAAPAVVVHPSSMAWFTRQNMTIWGATACLLACCGPGAPGESSSDSSEGTGGSPGSGTLDPDPTTSLPPATSATSGETGEPDDTGATGFDTADTELPPDPGVPLEQFTCAGARWRFVDPTPSLPGAAAVDSRGHLRVTSSWSILDLDETGQLVGQLDASPPWGWGGLDAGDNVYLSFHDEASGRKGLRKFAATGAPLWEIDRGPASDPQDFAGRVTVAPDGTTLVGGRQHDRVERYDAAGATVWDKTLADKRFDDPFAMNTAGVVVALRHGAEGAVIALAPDASVLWEHPFATDPRGHADIAESGEVVAASYSWPPHMIRLAADGSVQWDRVIELPQLAHGAVSGLATNEAGEIVLAVPALLGDTNVAAAVRLDASGEVVAVHACDPTSLGMTVSLDEAGTIYLTGIVWAEDGEHLFAVALE</sequence>
<keyword evidence="3" id="KW-1185">Reference proteome</keyword>
<dbReference type="RefSeq" id="WP_267772427.1">
    <property type="nucleotide sequence ID" value="NZ_JAPNKE010000002.1"/>
</dbReference>
<name>A0A9X3IYP3_9BACT</name>
<dbReference type="EMBL" id="JAPNKE010000002">
    <property type="protein sequence ID" value="MCY1009747.1"/>
    <property type="molecule type" value="Genomic_DNA"/>
</dbReference>
<organism evidence="2 3">
    <name type="scientific">Nannocystis pusilla</name>
    <dbReference type="NCBI Taxonomy" id="889268"/>
    <lineage>
        <taxon>Bacteria</taxon>
        <taxon>Pseudomonadati</taxon>
        <taxon>Myxococcota</taxon>
        <taxon>Polyangia</taxon>
        <taxon>Nannocystales</taxon>
        <taxon>Nannocystaceae</taxon>
        <taxon>Nannocystis</taxon>
    </lineage>
</organism>
<evidence type="ECO:0000256" key="1">
    <source>
        <dbReference type="SAM" id="MobiDB-lite"/>
    </source>
</evidence>
<feature type="compositionally biased region" description="Low complexity" evidence="1">
    <location>
        <begin position="48"/>
        <end position="59"/>
    </location>
</feature>
<feature type="region of interest" description="Disordered" evidence="1">
    <location>
        <begin position="48"/>
        <end position="115"/>
    </location>
</feature>
<gene>
    <name evidence="2" type="ORF">OV079_30130</name>
</gene>
<proteinExistence type="predicted"/>
<feature type="compositionally biased region" description="Low complexity" evidence="1">
    <location>
        <begin position="67"/>
        <end position="85"/>
    </location>
</feature>
<dbReference type="SUPFAM" id="SSF101898">
    <property type="entry name" value="NHL repeat"/>
    <property type="match status" value="1"/>
</dbReference>
<comment type="caution">
    <text evidence="2">The sequence shown here is derived from an EMBL/GenBank/DDBJ whole genome shotgun (WGS) entry which is preliminary data.</text>
</comment>
<reference evidence="2" key="1">
    <citation type="submission" date="2022-11" db="EMBL/GenBank/DDBJ databases">
        <title>Minimal conservation of predation-associated metabolite biosynthetic gene clusters underscores biosynthetic potential of Myxococcota including descriptions for ten novel species: Archangium lansinium sp. nov., Myxococcus landrumus sp. nov., Nannocystis bai.</title>
        <authorList>
            <person name="Ahearne A."/>
            <person name="Stevens C."/>
            <person name="Phillips K."/>
        </authorList>
    </citation>
    <scope>NUCLEOTIDE SEQUENCE</scope>
    <source>
        <strain evidence="2">Na p29</strain>
    </source>
</reference>